<dbReference type="RefSeq" id="WP_015586160.1">
    <property type="nucleotide sequence ID" value="NC_021080.1"/>
</dbReference>
<protein>
    <submittedName>
        <fullName evidence="2">Uncharacterized protein</fullName>
    </submittedName>
</protein>
<reference evidence="2" key="1">
    <citation type="journal article" date="2009" name="Proc. Natl. Acad. Sci. U.S.A.">
        <title>Identification of Rhodococcus fascians cytokinins and their modus operandi to reshape the plant.</title>
        <authorList>
            <person name="Pertry I."/>
            <person name="Vaclavikova K."/>
            <person name="Depuydt S."/>
            <person name="Galuszka P."/>
            <person name="Spichal L."/>
            <person name="Temmerman W."/>
            <person name="Stes E."/>
            <person name="Schmulling T."/>
            <person name="Kakimoto T."/>
            <person name="Van Montagu M.C."/>
            <person name="Strnad M."/>
            <person name="Holsters M."/>
            <person name="Tarkowski P."/>
            <person name="Vereecke D."/>
        </authorList>
    </citation>
    <scope>NUCLEOTIDE SEQUENCE</scope>
    <source>
        <strain evidence="2">D188</strain>
        <plasmid evidence="2">pFiD188</plasmid>
    </source>
</reference>
<reference evidence="2" key="5">
    <citation type="journal article" date="2012" name="Mol. Plant Microbe Interact.">
        <title>pFiD188, the linear virulence plasmid of Rhodococcus fascians D188.</title>
        <authorList>
            <person name="Francis I."/>
            <person name="De Keyser A."/>
            <person name="De Backer P."/>
            <person name="Simon-Mateo C."/>
            <person name="Kalkus J."/>
            <person name="Pertry I."/>
            <person name="Ardiles-Diaz W."/>
            <person name="De Rycke R."/>
            <person name="Vandeputte O.M."/>
            <person name="El Jaziri M."/>
            <person name="Holsters M."/>
            <person name="Vereecke D."/>
        </authorList>
    </citation>
    <scope>NUCLEOTIDE SEQUENCE</scope>
    <source>
        <strain evidence="2">D188</strain>
        <plasmid evidence="2">pFiD188</plasmid>
    </source>
</reference>
<dbReference type="PATRIC" id="fig|1051973.4.peg.5015"/>
<feature type="region of interest" description="Disordered" evidence="1">
    <location>
        <begin position="1"/>
        <end position="34"/>
    </location>
</feature>
<accession>G8JYX1</accession>
<reference evidence="2" key="2">
    <citation type="journal article" date="2010" name="Mol. Plant Microbe Interact.">
        <title>Rhodococcus fascians impacts plant development through the dynamic fas-mediated production of a cytokinin mix.</title>
        <authorList>
            <person name="Pertry I."/>
            <person name="Vaclavikova K."/>
            <person name="Gemrotova M."/>
            <person name="Spichal L."/>
            <person name="Galuszka P."/>
            <person name="Depuydt S."/>
            <person name="Temmerman W."/>
            <person name="Stes E."/>
            <person name="De Keyser A."/>
            <person name="Riefler M."/>
            <person name="Biondi S."/>
            <person name="Novak O."/>
            <person name="Schmulling T."/>
            <person name="Strnad M."/>
            <person name="Tarkowski P."/>
            <person name="Holsters M."/>
            <person name="Vereecke D."/>
        </authorList>
    </citation>
    <scope>NUCLEOTIDE SEQUENCE</scope>
    <source>
        <strain evidence="2">D188</strain>
        <plasmid evidence="2">pFiD188</plasmid>
    </source>
</reference>
<geneLocation type="plasmid" evidence="2">
    <name>pFiD188</name>
</geneLocation>
<feature type="region of interest" description="Disordered" evidence="1">
    <location>
        <begin position="101"/>
        <end position="125"/>
    </location>
</feature>
<dbReference type="SUPFAM" id="SSF56399">
    <property type="entry name" value="ADP-ribosylation"/>
    <property type="match status" value="1"/>
</dbReference>
<evidence type="ECO:0000256" key="1">
    <source>
        <dbReference type="SAM" id="MobiDB-lite"/>
    </source>
</evidence>
<keyword evidence="2" id="KW-0614">Plasmid</keyword>
<reference evidence="2" key="3">
    <citation type="journal article" date="2011" name="Annu. Rev. Phytopathol.">
        <title>A successful bacterial coup d'etat: how Rhodococcus fascians redirects plant development.</title>
        <authorList>
            <person name="Stes E."/>
            <person name="Vandeputte O.M."/>
            <person name="El Jaziri M."/>
            <person name="Holsters M."/>
            <person name="Vereecke D."/>
        </authorList>
    </citation>
    <scope>NUCLEOTIDE SEQUENCE</scope>
    <source>
        <strain evidence="2">D188</strain>
        <plasmid evidence="2">pFiD188</plasmid>
    </source>
</reference>
<gene>
    <name evidence="2" type="ORF">pFi_106</name>
</gene>
<name>G8JYX1_RHOFA</name>
<evidence type="ECO:0000313" key="2">
    <source>
        <dbReference type="EMBL" id="AET25242.1"/>
    </source>
</evidence>
<dbReference type="KEGG" id="rfa:A3L23_04970"/>
<dbReference type="EMBL" id="JN093097">
    <property type="protein sequence ID" value="AET25242.1"/>
    <property type="molecule type" value="Genomic_DNA"/>
</dbReference>
<dbReference type="Gene3D" id="3.90.176.10">
    <property type="entry name" value="Toxin ADP-ribosyltransferase, Chain A, domain 1"/>
    <property type="match status" value="1"/>
</dbReference>
<proteinExistence type="predicted"/>
<sequence>MSSARRSRNRVTPDGGAFDPDRGSSGELEKKQGVVLPHASFADRAANREHARGLDTDIEGLPGLTRARRDLERAFPRNTAAPITNERKRRSLPAAIELRRSLSARQRNARSATKRTVEQSVPRAQHRAMSTLIGDPENWKRTNDALSDVNGDAVRLDDDQRRHIQRVDRAIQRYERESGRGHLVYTVVSLPHAVIHPSELPETLSPGSVIAFDRFTGARHSIHELDAHSHPTDAVFEIQTTRGLYLGASDKGDDTSHLLPRGTRYRVVNSHFVPYERPGQRVRERLVVQLEDIDTD</sequence>
<feature type="compositionally biased region" description="Basic and acidic residues" evidence="1">
    <location>
        <begin position="19"/>
        <end position="32"/>
    </location>
</feature>
<organism evidence="2">
    <name type="scientific">Rhodococcoides fascians D188</name>
    <dbReference type="NCBI Taxonomy" id="1051973"/>
    <lineage>
        <taxon>Bacteria</taxon>
        <taxon>Bacillati</taxon>
        <taxon>Actinomycetota</taxon>
        <taxon>Actinomycetes</taxon>
        <taxon>Mycobacteriales</taxon>
        <taxon>Nocardiaceae</taxon>
        <taxon>Rhodococcoides</taxon>
    </lineage>
</organism>
<dbReference type="AlphaFoldDB" id="G8JYX1"/>
<reference evidence="2" key="4">
    <citation type="submission" date="2011-06" db="EMBL/GenBank/DDBJ databases">
        <authorList>
            <person name="Vereecke D.M."/>
        </authorList>
    </citation>
    <scope>NUCLEOTIDE SEQUENCE</scope>
    <source>
        <strain evidence="2">D188</strain>
        <plasmid evidence="2">pFiD188</plasmid>
    </source>
</reference>